<reference evidence="2 3" key="1">
    <citation type="submission" date="2024-01" db="EMBL/GenBank/DDBJ databases">
        <title>Comparative genomics of Cryptococcus and Kwoniella reveals pathogenesis evolution and contrasting modes of karyotype evolution via chromosome fusion or intercentromeric recombination.</title>
        <authorList>
            <person name="Coelho M.A."/>
            <person name="David-Palma M."/>
            <person name="Shea T."/>
            <person name="Bowers K."/>
            <person name="McGinley-Smith S."/>
            <person name="Mohammad A.W."/>
            <person name="Gnirke A."/>
            <person name="Yurkov A.M."/>
            <person name="Nowrousian M."/>
            <person name="Sun S."/>
            <person name="Cuomo C.A."/>
            <person name="Heitman J."/>
        </authorList>
    </citation>
    <scope>NUCLEOTIDE SEQUENCE [LARGE SCALE GENOMIC DNA]</scope>
    <source>
        <strain evidence="2 3">PYCC6329</strain>
    </source>
</reference>
<accession>A0AAX4KMK6</accession>
<evidence type="ECO:0000313" key="2">
    <source>
        <dbReference type="EMBL" id="WWD07666.1"/>
    </source>
</evidence>
<dbReference type="AlphaFoldDB" id="A0AAX4KMK6"/>
<feature type="compositionally biased region" description="Polar residues" evidence="1">
    <location>
        <begin position="476"/>
        <end position="488"/>
    </location>
</feature>
<gene>
    <name evidence="2" type="ORF">V865_005767</name>
</gene>
<dbReference type="Proteomes" id="UP001358614">
    <property type="component" value="Chromosome 1"/>
</dbReference>
<feature type="region of interest" description="Disordered" evidence="1">
    <location>
        <begin position="645"/>
        <end position="846"/>
    </location>
</feature>
<dbReference type="EMBL" id="CP144089">
    <property type="protein sequence ID" value="WWD07666.1"/>
    <property type="molecule type" value="Genomic_DNA"/>
</dbReference>
<evidence type="ECO:0000313" key="3">
    <source>
        <dbReference type="Proteomes" id="UP001358614"/>
    </source>
</evidence>
<feature type="compositionally biased region" description="Polar residues" evidence="1">
    <location>
        <begin position="739"/>
        <end position="752"/>
    </location>
</feature>
<dbReference type="GeneID" id="91104568"/>
<feature type="region of interest" description="Disordered" evidence="1">
    <location>
        <begin position="244"/>
        <end position="622"/>
    </location>
</feature>
<feature type="compositionally biased region" description="Polar residues" evidence="1">
    <location>
        <begin position="703"/>
        <end position="718"/>
    </location>
</feature>
<feature type="compositionally biased region" description="Polar residues" evidence="1">
    <location>
        <begin position="428"/>
        <end position="448"/>
    </location>
</feature>
<feature type="compositionally biased region" description="Polar residues" evidence="1">
    <location>
        <begin position="650"/>
        <end position="663"/>
    </location>
</feature>
<dbReference type="KEGG" id="ker:91104568"/>
<sequence length="958" mass="105140">MPWYRRRVVFEAKLSRPPATGTSIWLLRIIAALLPRFTGGENLERTKAIQQVVTSQQWDKSIVKKAFAAVGRILPTSKPLEIMKIVNILMKDTTHTRPKGFQVISFTVNGVNQLTSNRSQRYLNQGQIIIYLDNWGLVCKAYDHQDSEQDMAFRIHRILQLVRSGESGFDFTYQKETGDGHLRVHLGIVPEQAQEFYELVVTKAVRDITSYKVPGGDFSVETEDAISNRPQLDNADIQAAIENDKTSRQGAITQSIEDDTAVAEGRPKRKAATVAAAHVSQQITSEVSVEEADSSVNTTREEIESHVGSVEVEQEEEEPEKHGEAGGEDEGQELPPLSQQIVMKPVNSTTRSAKKFGKSTASGSRPLIKSKTIMDSDSDMSEAETSSHKKHPPNATPNSSEPLLKTVLNKGFASQGGGGFKAPKPRSSAPNTTLHDQIQKGLSTTPSIIRTAKATATTSNATSQRKASQDDKGNGNAPNSPKTRSAASIASMPPDSPRKPQAKRRSHFQEEVNNDEDEAPEKHAPLPWEVQDNQSLSKVTTRKKRLSDMKGKSVASKLTPPPAPPPSPPLPGSSPPQQDIPLNEEDVRTTASDTVEKDVFAIHPPSVDNAEKVTIDPPAQDLGASNVDAAAQVGSSLASNVEAAEPTFNAVDQSRSIRVQQGKTADAGSEAGGRREADQNSTIPTINNKNGLAAFNGKPTPNAKVTSKTPADQATSSAPLKGHEEQNTSQASKGEDSQDGSPESTPRPTITRKSVEALFEQLRQDEEEGEMRNKKKARIALLPSSSAGEEDIQPAKPKSRSTRDDDHEQRRGKKRKSDESTLSNRSEESKRVRRRSNSAEVKTISEGERIEMKATSEVEQLITEGAKRRLRVPMKQVRMARGQFSKLAIKSIDNLHKESKNHLKGFHERCQATKEKYDGITKNQVGRVWDECKGINDEMDGLTRVDRERWGLKDVLFE</sequence>
<protein>
    <recommendedName>
        <fullName evidence="4">Telomere replication protein EST3</fullName>
    </recommendedName>
</protein>
<evidence type="ECO:0000256" key="1">
    <source>
        <dbReference type="SAM" id="MobiDB-lite"/>
    </source>
</evidence>
<evidence type="ECO:0008006" key="4">
    <source>
        <dbReference type="Google" id="ProtNLM"/>
    </source>
</evidence>
<name>A0AAX4KMK6_9TREE</name>
<organism evidence="2 3">
    <name type="scientific">Kwoniella europaea PYCC6329</name>
    <dbReference type="NCBI Taxonomy" id="1423913"/>
    <lineage>
        <taxon>Eukaryota</taxon>
        <taxon>Fungi</taxon>
        <taxon>Dikarya</taxon>
        <taxon>Basidiomycota</taxon>
        <taxon>Agaricomycotina</taxon>
        <taxon>Tremellomycetes</taxon>
        <taxon>Tremellales</taxon>
        <taxon>Cryptococcaceae</taxon>
        <taxon>Kwoniella</taxon>
    </lineage>
</organism>
<feature type="compositionally biased region" description="Polar residues" evidence="1">
    <location>
        <begin position="337"/>
        <end position="351"/>
    </location>
</feature>
<feature type="compositionally biased region" description="Low complexity" evidence="1">
    <location>
        <begin position="451"/>
        <end position="463"/>
    </location>
</feature>
<keyword evidence="3" id="KW-1185">Reference proteome</keyword>
<feature type="compositionally biased region" description="Polar residues" evidence="1">
    <location>
        <begin position="679"/>
        <end position="690"/>
    </location>
</feature>
<feature type="compositionally biased region" description="Pro residues" evidence="1">
    <location>
        <begin position="559"/>
        <end position="574"/>
    </location>
</feature>
<dbReference type="RefSeq" id="XP_066085633.1">
    <property type="nucleotide sequence ID" value="XM_066229536.1"/>
</dbReference>
<proteinExistence type="predicted"/>